<dbReference type="SUPFAM" id="SSF55486">
    <property type="entry name" value="Metalloproteases ('zincins'), catalytic domain"/>
    <property type="match status" value="1"/>
</dbReference>
<comment type="similarity">
    <text evidence="1">Belongs to the peptidase M4 family.</text>
</comment>
<dbReference type="InterPro" id="IPR052759">
    <property type="entry name" value="Metalloprotease_M4"/>
</dbReference>
<dbReference type="EMBL" id="ML977507">
    <property type="protein sequence ID" value="KAF2129149.1"/>
    <property type="molecule type" value="Genomic_DNA"/>
</dbReference>
<protein>
    <submittedName>
        <fullName evidence="9">Thermolysin family peptidase</fullName>
    </submittedName>
</protein>
<keyword evidence="2" id="KW-0645">Protease</keyword>
<organism evidence="9 10">
    <name type="scientific">Dothidotthia symphoricarpi CBS 119687</name>
    <dbReference type="NCBI Taxonomy" id="1392245"/>
    <lineage>
        <taxon>Eukaryota</taxon>
        <taxon>Fungi</taxon>
        <taxon>Dikarya</taxon>
        <taxon>Ascomycota</taxon>
        <taxon>Pezizomycotina</taxon>
        <taxon>Dothideomycetes</taxon>
        <taxon>Pleosporomycetidae</taxon>
        <taxon>Pleosporales</taxon>
        <taxon>Dothidotthiaceae</taxon>
        <taxon>Dothidotthia</taxon>
    </lineage>
</organism>
<dbReference type="PRINTS" id="PR00730">
    <property type="entry name" value="THERMOLYSIN"/>
</dbReference>
<sequence length="377" mass="41473">MGETQRPVICGFVPPYILEAVARSNVNAEDSDVVAKAASAACNHTLKHITTYHEHRYKSVHGNKGLAKQDNQQAPLTADAAVSKSVQRKIYDCKQTDKLPGKIVRSEGQARIKDRQVNNVYDGFGITHDFYSEVFGRNSLDDKGLPLNGNVHYKAADAPAGYNNAFWDGDALHMVFGDGDDITFDYLTDSLDVIAHELSHGFVQFSSPLNYESQAGALNESCADVFGSMTEQWHMKQTAEEADWKVGQTIFPVAFTGSALRTFQSWKAYTDDPVFGTDPQPKHMKDIYTGSDDNGGVHINSGIPNHAFYLAATAIGGNSWEKAGKVWYKTMMSGKIPVQCDFETFANVTVKVAAEEFPDADVKDKIRDAWVKVGVLT</sequence>
<dbReference type="PANTHER" id="PTHR43579:SF1">
    <property type="entry name" value="NEUTRAL METALLOPROTEINASE"/>
    <property type="match status" value="1"/>
</dbReference>
<keyword evidence="6" id="KW-0482">Metalloprotease</keyword>
<keyword evidence="10" id="KW-1185">Reference proteome</keyword>
<evidence type="ECO:0000256" key="2">
    <source>
        <dbReference type="ARBA" id="ARBA00022670"/>
    </source>
</evidence>
<dbReference type="CDD" id="cd09597">
    <property type="entry name" value="M4_TLP"/>
    <property type="match status" value="1"/>
</dbReference>
<keyword evidence="4" id="KW-0378">Hydrolase</keyword>
<evidence type="ECO:0000256" key="1">
    <source>
        <dbReference type="ARBA" id="ARBA00009388"/>
    </source>
</evidence>
<dbReference type="InterPro" id="IPR001570">
    <property type="entry name" value="Peptidase_M4_C_domain"/>
</dbReference>
<evidence type="ECO:0000259" key="8">
    <source>
        <dbReference type="Pfam" id="PF02868"/>
    </source>
</evidence>
<evidence type="ECO:0000259" key="7">
    <source>
        <dbReference type="Pfam" id="PF01447"/>
    </source>
</evidence>
<accession>A0A6A6ABJ1</accession>
<keyword evidence="3" id="KW-0479">Metal-binding</keyword>
<dbReference type="Gene3D" id="3.10.170.10">
    <property type="match status" value="1"/>
</dbReference>
<feature type="domain" description="Peptidase M4 C-terminal" evidence="8">
    <location>
        <begin position="208"/>
        <end position="375"/>
    </location>
</feature>
<dbReference type="RefSeq" id="XP_033523538.1">
    <property type="nucleotide sequence ID" value="XM_033668271.1"/>
</dbReference>
<evidence type="ECO:0000313" key="10">
    <source>
        <dbReference type="Proteomes" id="UP000799771"/>
    </source>
</evidence>
<evidence type="ECO:0000256" key="4">
    <source>
        <dbReference type="ARBA" id="ARBA00022801"/>
    </source>
</evidence>
<dbReference type="OrthoDB" id="5332336at2759"/>
<keyword evidence="5" id="KW-0862">Zinc</keyword>
<proteinExistence type="inferred from homology"/>
<evidence type="ECO:0000256" key="5">
    <source>
        <dbReference type="ARBA" id="ARBA00022833"/>
    </source>
</evidence>
<gene>
    <name evidence="9" type="ORF">P153DRAFT_367414</name>
</gene>
<dbReference type="GeneID" id="54408703"/>
<dbReference type="Pfam" id="PF02868">
    <property type="entry name" value="Peptidase_M4_C"/>
    <property type="match status" value="1"/>
</dbReference>
<reference evidence="9" key="1">
    <citation type="journal article" date="2020" name="Stud. Mycol.">
        <title>101 Dothideomycetes genomes: a test case for predicting lifestyles and emergence of pathogens.</title>
        <authorList>
            <person name="Haridas S."/>
            <person name="Albert R."/>
            <person name="Binder M."/>
            <person name="Bloem J."/>
            <person name="Labutti K."/>
            <person name="Salamov A."/>
            <person name="Andreopoulos B."/>
            <person name="Baker S."/>
            <person name="Barry K."/>
            <person name="Bills G."/>
            <person name="Bluhm B."/>
            <person name="Cannon C."/>
            <person name="Castanera R."/>
            <person name="Culley D."/>
            <person name="Daum C."/>
            <person name="Ezra D."/>
            <person name="Gonzalez J."/>
            <person name="Henrissat B."/>
            <person name="Kuo A."/>
            <person name="Liang C."/>
            <person name="Lipzen A."/>
            <person name="Lutzoni F."/>
            <person name="Magnuson J."/>
            <person name="Mondo S."/>
            <person name="Nolan M."/>
            <person name="Ohm R."/>
            <person name="Pangilinan J."/>
            <person name="Park H.-J."/>
            <person name="Ramirez L."/>
            <person name="Alfaro M."/>
            <person name="Sun H."/>
            <person name="Tritt A."/>
            <person name="Yoshinaga Y."/>
            <person name="Zwiers L.-H."/>
            <person name="Turgeon B."/>
            <person name="Goodwin S."/>
            <person name="Spatafora J."/>
            <person name="Crous P."/>
            <person name="Grigoriev I."/>
        </authorList>
    </citation>
    <scope>NUCLEOTIDE SEQUENCE</scope>
    <source>
        <strain evidence="9">CBS 119687</strain>
    </source>
</reference>
<dbReference type="Pfam" id="PF01447">
    <property type="entry name" value="Peptidase_M4"/>
    <property type="match status" value="1"/>
</dbReference>
<evidence type="ECO:0000256" key="3">
    <source>
        <dbReference type="ARBA" id="ARBA00022723"/>
    </source>
</evidence>
<feature type="domain" description="Peptidase M4" evidence="7">
    <location>
        <begin position="88"/>
        <end position="204"/>
    </location>
</feature>
<dbReference type="GO" id="GO:0006508">
    <property type="term" value="P:proteolysis"/>
    <property type="evidence" value="ECO:0007669"/>
    <property type="project" value="UniProtKB-KW"/>
</dbReference>
<dbReference type="GO" id="GO:0004222">
    <property type="term" value="F:metalloendopeptidase activity"/>
    <property type="evidence" value="ECO:0007669"/>
    <property type="project" value="InterPro"/>
</dbReference>
<dbReference type="GO" id="GO:0046872">
    <property type="term" value="F:metal ion binding"/>
    <property type="evidence" value="ECO:0007669"/>
    <property type="project" value="UniProtKB-KW"/>
</dbReference>
<dbReference type="AlphaFoldDB" id="A0A6A6ABJ1"/>
<name>A0A6A6ABJ1_9PLEO</name>
<dbReference type="Gene3D" id="1.10.390.10">
    <property type="entry name" value="Neutral Protease Domain 2"/>
    <property type="match status" value="1"/>
</dbReference>
<dbReference type="InterPro" id="IPR023612">
    <property type="entry name" value="Peptidase_M4"/>
</dbReference>
<evidence type="ECO:0000256" key="6">
    <source>
        <dbReference type="ARBA" id="ARBA00023049"/>
    </source>
</evidence>
<dbReference type="InterPro" id="IPR013856">
    <property type="entry name" value="Peptidase_M4_domain"/>
</dbReference>
<dbReference type="PANTHER" id="PTHR43579">
    <property type="match status" value="1"/>
</dbReference>
<dbReference type="Proteomes" id="UP000799771">
    <property type="component" value="Unassembled WGS sequence"/>
</dbReference>
<evidence type="ECO:0000313" key="9">
    <source>
        <dbReference type="EMBL" id="KAF2129149.1"/>
    </source>
</evidence>
<dbReference type="InterPro" id="IPR027268">
    <property type="entry name" value="Peptidase_M4/M1_CTD_sf"/>
</dbReference>